<accession>A0A2P2P559</accession>
<proteinExistence type="predicted"/>
<reference evidence="1" key="1">
    <citation type="submission" date="2018-02" db="EMBL/GenBank/DDBJ databases">
        <title>Rhizophora mucronata_Transcriptome.</title>
        <authorList>
            <person name="Meera S.P."/>
            <person name="Sreeshan A."/>
            <person name="Augustine A."/>
        </authorList>
    </citation>
    <scope>NUCLEOTIDE SEQUENCE</scope>
    <source>
        <tissue evidence="1">Leaf</tissue>
    </source>
</reference>
<protein>
    <submittedName>
        <fullName evidence="1">Uncharacterized protein</fullName>
    </submittedName>
</protein>
<dbReference type="AlphaFoldDB" id="A0A2P2P559"/>
<evidence type="ECO:0000313" key="1">
    <source>
        <dbReference type="EMBL" id="MBX49751.1"/>
    </source>
</evidence>
<sequence length="19" mass="2200">MSKTCKEAIEKKILKKSPH</sequence>
<dbReference type="EMBL" id="GGEC01069267">
    <property type="protein sequence ID" value="MBX49751.1"/>
    <property type="molecule type" value="Transcribed_RNA"/>
</dbReference>
<name>A0A2P2P559_RHIMU</name>
<organism evidence="1">
    <name type="scientific">Rhizophora mucronata</name>
    <name type="common">Asiatic mangrove</name>
    <dbReference type="NCBI Taxonomy" id="61149"/>
    <lineage>
        <taxon>Eukaryota</taxon>
        <taxon>Viridiplantae</taxon>
        <taxon>Streptophyta</taxon>
        <taxon>Embryophyta</taxon>
        <taxon>Tracheophyta</taxon>
        <taxon>Spermatophyta</taxon>
        <taxon>Magnoliopsida</taxon>
        <taxon>eudicotyledons</taxon>
        <taxon>Gunneridae</taxon>
        <taxon>Pentapetalae</taxon>
        <taxon>rosids</taxon>
        <taxon>fabids</taxon>
        <taxon>Malpighiales</taxon>
        <taxon>Rhizophoraceae</taxon>
        <taxon>Rhizophora</taxon>
    </lineage>
</organism>